<keyword evidence="1" id="KW-0812">Transmembrane</keyword>
<proteinExistence type="predicted"/>
<keyword evidence="1" id="KW-0472">Membrane</keyword>
<dbReference type="Proteomes" id="UP000626109">
    <property type="component" value="Unassembled WGS sequence"/>
</dbReference>
<comment type="caution">
    <text evidence="2">The sequence shown here is derived from an EMBL/GenBank/DDBJ whole genome shotgun (WGS) entry which is preliminary data.</text>
</comment>
<accession>A0A813I7P0</accession>
<gene>
    <name evidence="2" type="ORF">PGLA2088_LOCUS4228</name>
</gene>
<organism evidence="2 3">
    <name type="scientific">Polarella glacialis</name>
    <name type="common">Dinoflagellate</name>
    <dbReference type="NCBI Taxonomy" id="89957"/>
    <lineage>
        <taxon>Eukaryota</taxon>
        <taxon>Sar</taxon>
        <taxon>Alveolata</taxon>
        <taxon>Dinophyceae</taxon>
        <taxon>Suessiales</taxon>
        <taxon>Suessiaceae</taxon>
        <taxon>Polarella</taxon>
    </lineage>
</organism>
<keyword evidence="1" id="KW-1133">Transmembrane helix</keyword>
<dbReference type="AlphaFoldDB" id="A0A813I7P0"/>
<evidence type="ECO:0000256" key="1">
    <source>
        <dbReference type="SAM" id="Phobius"/>
    </source>
</evidence>
<feature type="transmembrane region" description="Helical" evidence="1">
    <location>
        <begin position="120"/>
        <end position="141"/>
    </location>
</feature>
<evidence type="ECO:0000313" key="2">
    <source>
        <dbReference type="EMBL" id="CAE8645797.1"/>
    </source>
</evidence>
<evidence type="ECO:0000313" key="3">
    <source>
        <dbReference type="Proteomes" id="UP000626109"/>
    </source>
</evidence>
<reference evidence="2" key="1">
    <citation type="submission" date="2021-02" db="EMBL/GenBank/DDBJ databases">
        <authorList>
            <person name="Dougan E. K."/>
            <person name="Rhodes N."/>
            <person name="Thang M."/>
            <person name="Chan C."/>
        </authorList>
    </citation>
    <scope>NUCLEOTIDE SEQUENCE</scope>
</reference>
<name>A0A813I7P0_POLGL</name>
<sequence length="194" mass="21066">MAPSRDGRRRSGWPLRSALLVGASLALSSFFFSSSSSGSSSSSSSPPAAFAVQDMSRSVRRPLIDFAGVIARPESRTVAQLKTQRASVLLDGGERLNPNSPVAQELSRQFWARRDDQTSALGIAPPILIILLFAVTFGYLLPSLNVQTKIKAARQGRRVEARNLARELVFRLRAFGKSGAVEDEMVSFESLEIA</sequence>
<dbReference type="EMBL" id="CAJNNW010003856">
    <property type="protein sequence ID" value="CAE8645797.1"/>
    <property type="molecule type" value="Genomic_DNA"/>
</dbReference>
<protein>
    <submittedName>
        <fullName evidence="2">Uncharacterized protein</fullName>
    </submittedName>
</protein>